<organism evidence="14 15">
    <name type="scientific">Tannerella forsythia</name>
    <name type="common">Bacteroides forsythus</name>
    <dbReference type="NCBI Taxonomy" id="28112"/>
    <lineage>
        <taxon>Bacteria</taxon>
        <taxon>Pseudomonadati</taxon>
        <taxon>Bacteroidota</taxon>
        <taxon>Bacteroidia</taxon>
        <taxon>Bacteroidales</taxon>
        <taxon>Tannerellaceae</taxon>
        <taxon>Tannerella</taxon>
    </lineage>
</organism>
<comment type="similarity">
    <text evidence="2">Belongs to the HPPK family.</text>
</comment>
<dbReference type="AlphaFoldDB" id="A0A3P1XYL8"/>
<dbReference type="PANTHER" id="PTHR43071">
    <property type="entry name" value="2-AMINO-4-HYDROXY-6-HYDROXYMETHYLDIHYDROPTERIDINE PYROPHOSPHOKINASE"/>
    <property type="match status" value="1"/>
</dbReference>
<dbReference type="SUPFAM" id="SSF55083">
    <property type="entry name" value="6-hydroxymethyl-7,8-dihydropterin pyrophosphokinase, HPPK"/>
    <property type="match status" value="1"/>
</dbReference>
<comment type="function">
    <text evidence="10">Catalyzes the transfer of pyrophosphate from adenosine triphosphate (ATP) to 6-hydroxymethyl-7,8-dihydropterin, an enzymatic step in folate biosynthesis pathway.</text>
</comment>
<dbReference type="EC" id="2.7.6.3" evidence="3"/>
<evidence type="ECO:0000259" key="13">
    <source>
        <dbReference type="Pfam" id="PF01288"/>
    </source>
</evidence>
<proteinExistence type="inferred from homology"/>
<evidence type="ECO:0000256" key="7">
    <source>
        <dbReference type="ARBA" id="ARBA00022777"/>
    </source>
</evidence>
<dbReference type="InterPro" id="IPR035907">
    <property type="entry name" value="Hppk_sf"/>
</dbReference>
<protein>
    <recommendedName>
        <fullName evidence="4">2-amino-4-hydroxy-6-hydroxymethyldihydropteridine pyrophosphokinase</fullName>
        <ecNumber evidence="3">2.7.6.3</ecNumber>
    </recommendedName>
    <alternativeName>
        <fullName evidence="11">6-hydroxymethyl-7,8-dihydropterin pyrophosphokinase</fullName>
    </alternativeName>
    <alternativeName>
        <fullName evidence="12">7,8-dihydro-6-hydroxymethylpterin-pyrophosphokinase</fullName>
    </alternativeName>
</protein>
<evidence type="ECO:0000256" key="11">
    <source>
        <dbReference type="ARBA" id="ARBA00029766"/>
    </source>
</evidence>
<dbReference type="GO" id="GO:0005524">
    <property type="term" value="F:ATP binding"/>
    <property type="evidence" value="ECO:0007669"/>
    <property type="project" value="UniProtKB-KW"/>
</dbReference>
<evidence type="ECO:0000256" key="2">
    <source>
        <dbReference type="ARBA" id="ARBA00005810"/>
    </source>
</evidence>
<evidence type="ECO:0000256" key="8">
    <source>
        <dbReference type="ARBA" id="ARBA00022840"/>
    </source>
</evidence>
<keyword evidence="7 14" id="KW-0418">Kinase</keyword>
<evidence type="ECO:0000256" key="6">
    <source>
        <dbReference type="ARBA" id="ARBA00022741"/>
    </source>
</evidence>
<dbReference type="RefSeq" id="WP_124751258.1">
    <property type="nucleotide sequence ID" value="NZ_RQYS01000019.1"/>
</dbReference>
<evidence type="ECO:0000256" key="5">
    <source>
        <dbReference type="ARBA" id="ARBA00022679"/>
    </source>
</evidence>
<comment type="caution">
    <text evidence="14">The sequence shown here is derived from an EMBL/GenBank/DDBJ whole genome shotgun (WGS) entry which is preliminary data.</text>
</comment>
<keyword evidence="8" id="KW-0067">ATP-binding</keyword>
<keyword evidence="6" id="KW-0547">Nucleotide-binding</keyword>
<gene>
    <name evidence="14" type="primary">folK</name>
    <name evidence="14" type="ORF">EII40_05390</name>
</gene>
<dbReference type="OrthoDB" id="9808041at2"/>
<evidence type="ECO:0000256" key="3">
    <source>
        <dbReference type="ARBA" id="ARBA00013253"/>
    </source>
</evidence>
<dbReference type="UniPathway" id="UPA00077">
    <property type="reaction ID" value="UER00155"/>
</dbReference>
<dbReference type="PANTHER" id="PTHR43071:SF1">
    <property type="entry name" value="2-AMINO-4-HYDROXY-6-HYDROXYMETHYLDIHYDROPTERIDINE PYROPHOSPHOKINASE"/>
    <property type="match status" value="1"/>
</dbReference>
<dbReference type="GO" id="GO:0046656">
    <property type="term" value="P:folic acid biosynthetic process"/>
    <property type="evidence" value="ECO:0007669"/>
    <property type="project" value="UniProtKB-KW"/>
</dbReference>
<reference evidence="14 15" key="1">
    <citation type="submission" date="2018-11" db="EMBL/GenBank/DDBJ databases">
        <title>Genomes From Bacteria Associated with the Canine Oral Cavity: a Test Case for Automated Genome-Based Taxonomic Assignment.</title>
        <authorList>
            <person name="Coil D.A."/>
            <person name="Jospin G."/>
            <person name="Darling A.E."/>
            <person name="Wallis C."/>
            <person name="Davis I.J."/>
            <person name="Harris S."/>
            <person name="Eisen J.A."/>
            <person name="Holcombe L.J."/>
            <person name="O'Flynn C."/>
        </authorList>
    </citation>
    <scope>NUCLEOTIDE SEQUENCE [LARGE SCALE GENOMIC DNA]</scope>
    <source>
        <strain evidence="14 15">OH2617_COT-023</strain>
    </source>
</reference>
<evidence type="ECO:0000256" key="9">
    <source>
        <dbReference type="ARBA" id="ARBA00022909"/>
    </source>
</evidence>
<evidence type="ECO:0000313" key="14">
    <source>
        <dbReference type="EMBL" id="RRD62013.1"/>
    </source>
</evidence>
<dbReference type="GO" id="GO:0003848">
    <property type="term" value="F:2-amino-4-hydroxy-6-hydroxymethyldihydropteridine diphosphokinase activity"/>
    <property type="evidence" value="ECO:0007669"/>
    <property type="project" value="UniProtKB-EC"/>
</dbReference>
<dbReference type="Pfam" id="PF01288">
    <property type="entry name" value="HPPK"/>
    <property type="match status" value="1"/>
</dbReference>
<evidence type="ECO:0000256" key="12">
    <source>
        <dbReference type="ARBA" id="ARBA00033413"/>
    </source>
</evidence>
<evidence type="ECO:0000313" key="15">
    <source>
        <dbReference type="Proteomes" id="UP000278609"/>
    </source>
</evidence>
<accession>A0A3P1XYL8</accession>
<dbReference type="Gene3D" id="3.30.70.560">
    <property type="entry name" value="7,8-Dihydro-6-hydroxymethylpterin-pyrophosphokinase HPPK"/>
    <property type="match status" value="1"/>
</dbReference>
<dbReference type="InterPro" id="IPR000550">
    <property type="entry name" value="Hppk"/>
</dbReference>
<dbReference type="GO" id="GO:0016301">
    <property type="term" value="F:kinase activity"/>
    <property type="evidence" value="ECO:0007669"/>
    <property type="project" value="UniProtKB-KW"/>
</dbReference>
<evidence type="ECO:0000256" key="4">
    <source>
        <dbReference type="ARBA" id="ARBA00016218"/>
    </source>
</evidence>
<evidence type="ECO:0000256" key="1">
    <source>
        <dbReference type="ARBA" id="ARBA00005051"/>
    </source>
</evidence>
<dbReference type="NCBIfam" id="TIGR01498">
    <property type="entry name" value="folK"/>
    <property type="match status" value="1"/>
</dbReference>
<evidence type="ECO:0000256" key="10">
    <source>
        <dbReference type="ARBA" id="ARBA00029409"/>
    </source>
</evidence>
<keyword evidence="9" id="KW-0289">Folate biosynthesis</keyword>
<dbReference type="Proteomes" id="UP000278609">
    <property type="component" value="Unassembled WGS sequence"/>
</dbReference>
<feature type="domain" description="7,8-dihydro-6-hydroxymethylpterin-pyrophosphokinase" evidence="13">
    <location>
        <begin position="12"/>
        <end position="142"/>
    </location>
</feature>
<keyword evidence="5 14" id="KW-0808">Transferase</keyword>
<comment type="pathway">
    <text evidence="1">Cofactor biosynthesis; tetrahydrofolate biosynthesis; 2-amino-4-hydroxy-6-hydroxymethyl-7,8-dihydropteridine diphosphate from 7,8-dihydroneopterin triphosphate: step 4/4.</text>
</comment>
<dbReference type="CDD" id="cd00483">
    <property type="entry name" value="HPPK"/>
    <property type="match status" value="1"/>
</dbReference>
<dbReference type="GO" id="GO:0046654">
    <property type="term" value="P:tetrahydrofolate biosynthetic process"/>
    <property type="evidence" value="ECO:0007669"/>
    <property type="project" value="UniProtKB-UniPathway"/>
</dbReference>
<dbReference type="EMBL" id="RQYS01000019">
    <property type="protein sequence ID" value="RRD62013.1"/>
    <property type="molecule type" value="Genomic_DNA"/>
</dbReference>
<name>A0A3P1XYL8_TANFO</name>
<sequence length="160" mass="18094">MTTGDAQTNNVYLSLGSNQGNKRKNMITALALLAERAGDIPSLSAFYETEPWGFDSEHTFLNAVAYLQTTLSPVELLALTQQIERELGRAVKSENRVYHDRPIDIDILLYDDLICETPELTIPHPLMHRRRFVLEPLAEVAPALRHPVLHRTVEELLHAL</sequence>